<comment type="caution">
    <text evidence="2">The sequence shown here is derived from an EMBL/GenBank/DDBJ whole genome shotgun (WGS) entry which is preliminary data.</text>
</comment>
<protein>
    <recommendedName>
        <fullName evidence="1">Protein CR006 P-loop domain-containing protein</fullName>
    </recommendedName>
</protein>
<evidence type="ECO:0000313" key="2">
    <source>
        <dbReference type="EMBL" id="KUP91053.1"/>
    </source>
</evidence>
<dbReference type="Proteomes" id="UP000068382">
    <property type="component" value="Unassembled WGS sequence"/>
</dbReference>
<feature type="domain" description="Protein CR006 P-loop" evidence="1">
    <location>
        <begin position="11"/>
        <end position="715"/>
    </location>
</feature>
<keyword evidence="3" id="KW-1185">Reference proteome</keyword>
<dbReference type="SUPFAM" id="SSF52540">
    <property type="entry name" value="P-loop containing nucleoside triphosphate hydrolases"/>
    <property type="match status" value="1"/>
</dbReference>
<dbReference type="AlphaFoldDB" id="A0A132BRQ9"/>
<dbReference type="Pfam" id="PF13166">
    <property type="entry name" value="AAA_13"/>
    <property type="match status" value="1"/>
</dbReference>
<dbReference type="RefSeq" id="WP_068248358.1">
    <property type="nucleotide sequence ID" value="NZ_LPUY01000128.1"/>
</dbReference>
<dbReference type="PANTHER" id="PTHR32182:SF22">
    <property type="entry name" value="ATP-DEPENDENT ENDONUCLEASE, OLD FAMILY-RELATED"/>
    <property type="match status" value="1"/>
</dbReference>
<dbReference type="InterPro" id="IPR027417">
    <property type="entry name" value="P-loop_NTPase"/>
</dbReference>
<dbReference type="GO" id="GO:0000731">
    <property type="term" value="P:DNA synthesis involved in DNA repair"/>
    <property type="evidence" value="ECO:0007669"/>
    <property type="project" value="TreeGrafter"/>
</dbReference>
<evidence type="ECO:0000313" key="3">
    <source>
        <dbReference type="Proteomes" id="UP000068382"/>
    </source>
</evidence>
<dbReference type="OrthoDB" id="9789562at2"/>
<dbReference type="Gene3D" id="3.40.50.300">
    <property type="entry name" value="P-loop containing nucleotide triphosphate hydrolases"/>
    <property type="match status" value="1"/>
</dbReference>
<proteinExistence type="predicted"/>
<dbReference type="InterPro" id="IPR026866">
    <property type="entry name" value="CR006_AAA"/>
</dbReference>
<sequence length="784" mass="86996">MIENIRLANEGAYDAAGTELKELKKLNFIFGSNGSGKTTISRIVEGTGTFPDCQITWAGGSPLETRVYNKDFVEKHFDAESNIKGIYTFGKNVEVAEKIKTLKVEADAIKAKLGNLRKNLSGDDGISGKKKEREVLAAQLIEDVWVAKKKFDGLDTAFTGLNSNKKNFCERYLTEASSNGATVRDISELREDATTVFSGALTKATVLPDQDGSKITALESSAILKKRIIGKEDVDIAALIEKLGNSDWVQQGRQYFDQLEDQCPFCQQKTDAAFRQSLEAYFDESYVADLAAIDKLLADYTSAARDLLTAYGASEIVESPYLDREAFEKDVAALRLALDSNVEHVTAKRKEPSAQATLIDTDPLLAAVKVHIVTANKKIKANNDTIDNLAARKKELTSQIWKRLLEDTKAIYDKFKSETGGLDKAIKGLEFQIETETKSLSEKQVEIEENERKITSIKPTIDEINKLLGSFGFTNFHLAESSTSGFYEVKRANGSDAKQTLSEGEKSFITFLYFYYLVGGSFSSSGGTNDKVVVFDDPVSSLDADILFIVCNLIKAVVAEMRTGTSPIKQVFVLTHNIYFHKEVTFDKNRRAGKKKDETFWVVRKTSQRSELISFDENPIKSSYELLWKEVRQKPPSDTAIQNVMRRILEHYFKFYGGITPEDIIEKFDGRDKMICNTLLSWVNDGSHFAIDDLHMTCDAGQVERYLNVFQRIFEESEHGGHFKMMMGDDYVALPIASEAEAQQIVVEAAALAANANVATTDSAETMVENTSGGSEGAASNDAP</sequence>
<dbReference type="PANTHER" id="PTHR32182">
    <property type="entry name" value="DNA REPLICATION AND REPAIR PROTEIN RECF"/>
    <property type="match status" value="1"/>
</dbReference>
<dbReference type="EMBL" id="LPUY01000128">
    <property type="protein sequence ID" value="KUP91053.1"/>
    <property type="molecule type" value="Genomic_DNA"/>
</dbReference>
<evidence type="ECO:0000259" key="1">
    <source>
        <dbReference type="Pfam" id="PF13166"/>
    </source>
</evidence>
<dbReference type="GO" id="GO:0006302">
    <property type="term" value="P:double-strand break repair"/>
    <property type="evidence" value="ECO:0007669"/>
    <property type="project" value="TreeGrafter"/>
</dbReference>
<dbReference type="PATRIC" id="fig|1768241.3.peg.4357"/>
<gene>
    <name evidence="2" type="ORF">TRIHO_41700</name>
</gene>
<organism evidence="2 3">
    <name type="scientific">Tritonibacter horizontis</name>
    <dbReference type="NCBI Taxonomy" id="1768241"/>
    <lineage>
        <taxon>Bacteria</taxon>
        <taxon>Pseudomonadati</taxon>
        <taxon>Pseudomonadota</taxon>
        <taxon>Alphaproteobacteria</taxon>
        <taxon>Rhodobacterales</taxon>
        <taxon>Paracoccaceae</taxon>
        <taxon>Tritonibacter</taxon>
    </lineage>
</organism>
<reference evidence="2 3" key="1">
    <citation type="submission" date="2015-12" db="EMBL/GenBank/DDBJ databases">
        <title>Genome sequence of the marine Rhodobacteraceae strain O3.65, Candidatus Tritonibacter horizontis.</title>
        <authorList>
            <person name="Poehlein A."/>
            <person name="Giebel H.A."/>
            <person name="Voget S."/>
            <person name="Brinkhoff T."/>
        </authorList>
    </citation>
    <scope>NUCLEOTIDE SEQUENCE [LARGE SCALE GENOMIC DNA]</scope>
    <source>
        <strain evidence="2 3">O3.65</strain>
    </source>
</reference>
<name>A0A132BRQ9_9RHOB</name>
<accession>A0A132BRQ9</accession>